<evidence type="ECO:0000313" key="2">
    <source>
        <dbReference type="EMBL" id="AXY99667.1"/>
    </source>
</evidence>
<feature type="transmembrane region" description="Helical" evidence="1">
    <location>
        <begin position="9"/>
        <end position="31"/>
    </location>
</feature>
<feature type="transmembrane region" description="Helical" evidence="1">
    <location>
        <begin position="51"/>
        <end position="73"/>
    </location>
</feature>
<accession>A0A385JMU5</accession>
<evidence type="ECO:0000256" key="1">
    <source>
        <dbReference type="SAM" id="Phobius"/>
    </source>
</evidence>
<dbReference type="AlphaFoldDB" id="A0A385JMU5"/>
<keyword evidence="1" id="KW-0472">Membrane</keyword>
<feature type="transmembrane region" description="Helical" evidence="1">
    <location>
        <begin position="108"/>
        <end position="129"/>
    </location>
</feature>
<sequence>MARTGNFKVFFKITLFSILITLLGSSIGYFFGEYIITKIYSNTLIDAYNVLNVFMLTIIISIIGIHFGYPALIPLKKEKIANYSVLISGILQLLMIFIWWFFNKPFTALTIAYMYFLCDLIMTLIRLYYFGSNYFNFKKNP</sequence>
<feature type="transmembrane region" description="Helical" evidence="1">
    <location>
        <begin position="80"/>
        <end position="102"/>
    </location>
</feature>
<protein>
    <submittedName>
        <fullName evidence="2">Wzx_2</fullName>
    </submittedName>
</protein>
<reference evidence="2" key="1">
    <citation type="journal article" date="2017" name="PLoS ONE">
        <title>Genetic diversity of the O antigens of Proteus species and the development of a suspension array for molecular serotyping.</title>
        <authorList>
            <person name="Yu X."/>
            <person name="Torzewska A."/>
            <person name="Zhang X."/>
            <person name="Yin Z."/>
            <person name="Drzewiecka D."/>
            <person name="Cao H."/>
            <person name="Liu B."/>
            <person name="Knirel Y.A."/>
            <person name="Rozalski A."/>
            <person name="Wang L."/>
        </authorList>
    </citation>
    <scope>NUCLEOTIDE SEQUENCE</scope>
    <source>
        <strain evidence="2">PrK 59/57</strain>
    </source>
</reference>
<dbReference type="EMBL" id="KY710708">
    <property type="protein sequence ID" value="AXY99667.1"/>
    <property type="molecule type" value="Genomic_DNA"/>
</dbReference>
<keyword evidence="1" id="KW-0812">Transmembrane</keyword>
<name>A0A385JMU5_PROMI</name>
<proteinExistence type="predicted"/>
<organism evidence="2">
    <name type="scientific">Proteus mirabilis</name>
    <dbReference type="NCBI Taxonomy" id="584"/>
    <lineage>
        <taxon>Bacteria</taxon>
        <taxon>Pseudomonadati</taxon>
        <taxon>Pseudomonadota</taxon>
        <taxon>Gammaproteobacteria</taxon>
        <taxon>Enterobacterales</taxon>
        <taxon>Morganellaceae</taxon>
        <taxon>Proteus</taxon>
    </lineage>
</organism>
<keyword evidence="1" id="KW-1133">Transmembrane helix</keyword>